<gene>
    <name evidence="1" type="ORF">A5CPEGH6_06560</name>
</gene>
<dbReference type="GeneID" id="98672631"/>
<dbReference type="RefSeq" id="WP_141427874.1">
    <property type="nucleotide sequence ID" value="NZ_AP019736.1"/>
</dbReference>
<dbReference type="EMBL" id="AP019736">
    <property type="protein sequence ID" value="BBL06018.1"/>
    <property type="molecule type" value="Genomic_DNA"/>
</dbReference>
<accession>A0A4Y1X122</accession>
<dbReference type="Proteomes" id="UP000319374">
    <property type="component" value="Chromosome"/>
</dbReference>
<evidence type="ECO:0000313" key="1">
    <source>
        <dbReference type="EMBL" id="BBL06018.1"/>
    </source>
</evidence>
<dbReference type="KEGG" id="ada:A5CPEGH6_06560"/>
<sequence length="153" mass="17846">MGEYLFENIQVAQFSIDDPRRYTTIFEKKIPDSKQIEEFCQNIDLRQNPTRMILPAHVSPSWDILILNQCGEEIERNIHEIISINTLDNSDLSLLVDDLQNAYDEFKLSFLAFVDMAQREPKTWVDKDSMSKLAAKFRDLESMALQYGAKKRP</sequence>
<dbReference type="AlphaFoldDB" id="A0A4Y1X122"/>
<evidence type="ECO:0000313" key="2">
    <source>
        <dbReference type="Proteomes" id="UP000319374"/>
    </source>
</evidence>
<proteinExistence type="predicted"/>
<keyword evidence="2" id="KW-1185">Reference proteome</keyword>
<reference evidence="2" key="1">
    <citation type="submission" date="2019-06" db="EMBL/GenBank/DDBJ databases">
        <title>Alistipes onderdonkii subsp. vulgaris subsp. nov., Alistipes dispar sp. nov. and Alistipes communis sp. nov., isolated from human faeces, and creation of Alistipes onderdonkii subsp. onderdonkii subsp. nov.</title>
        <authorList>
            <person name="Sakamoto M."/>
            <person name="Ikeyama N."/>
            <person name="Ogata Y."/>
            <person name="Suda W."/>
            <person name="Iino T."/>
            <person name="Hattori M."/>
            <person name="Ohkuma M."/>
        </authorList>
    </citation>
    <scope>NUCLEOTIDE SEQUENCE [LARGE SCALE GENOMIC DNA]</scope>
    <source>
        <strain evidence="2">5CPEGH6</strain>
    </source>
</reference>
<protein>
    <submittedName>
        <fullName evidence="1">Uncharacterized protein</fullName>
    </submittedName>
</protein>
<organism evidence="1 2">
    <name type="scientific">Alistipes dispar</name>
    <dbReference type="NCBI Taxonomy" id="2585119"/>
    <lineage>
        <taxon>Bacteria</taxon>
        <taxon>Pseudomonadati</taxon>
        <taxon>Bacteroidota</taxon>
        <taxon>Bacteroidia</taxon>
        <taxon>Bacteroidales</taxon>
        <taxon>Rikenellaceae</taxon>
        <taxon>Alistipes</taxon>
    </lineage>
</organism>
<name>A0A4Y1X122_9BACT</name>